<feature type="compositionally biased region" description="Polar residues" evidence="1">
    <location>
        <begin position="121"/>
        <end position="133"/>
    </location>
</feature>
<evidence type="ECO:0000313" key="3">
    <source>
        <dbReference type="Proteomes" id="UP001153269"/>
    </source>
</evidence>
<comment type="caution">
    <text evidence="2">The sequence shown here is derived from an EMBL/GenBank/DDBJ whole genome shotgun (WGS) entry which is preliminary data.</text>
</comment>
<keyword evidence="3" id="KW-1185">Reference proteome</keyword>
<dbReference type="EMBL" id="CADEAL010000926">
    <property type="protein sequence ID" value="CAB1426922.1"/>
    <property type="molecule type" value="Genomic_DNA"/>
</dbReference>
<evidence type="ECO:0000313" key="2">
    <source>
        <dbReference type="EMBL" id="CAB1426922.1"/>
    </source>
</evidence>
<gene>
    <name evidence="2" type="ORF">PLEPLA_LOCUS14860</name>
</gene>
<reference evidence="2" key="1">
    <citation type="submission" date="2020-03" db="EMBL/GenBank/DDBJ databases">
        <authorList>
            <person name="Weist P."/>
        </authorList>
    </citation>
    <scope>NUCLEOTIDE SEQUENCE</scope>
</reference>
<dbReference type="AlphaFoldDB" id="A0A9N7UA76"/>
<accession>A0A9N7UA76</accession>
<proteinExistence type="predicted"/>
<evidence type="ECO:0000256" key="1">
    <source>
        <dbReference type="SAM" id="MobiDB-lite"/>
    </source>
</evidence>
<organism evidence="2 3">
    <name type="scientific">Pleuronectes platessa</name>
    <name type="common">European plaice</name>
    <dbReference type="NCBI Taxonomy" id="8262"/>
    <lineage>
        <taxon>Eukaryota</taxon>
        <taxon>Metazoa</taxon>
        <taxon>Chordata</taxon>
        <taxon>Craniata</taxon>
        <taxon>Vertebrata</taxon>
        <taxon>Euteleostomi</taxon>
        <taxon>Actinopterygii</taxon>
        <taxon>Neopterygii</taxon>
        <taxon>Teleostei</taxon>
        <taxon>Neoteleostei</taxon>
        <taxon>Acanthomorphata</taxon>
        <taxon>Carangaria</taxon>
        <taxon>Pleuronectiformes</taxon>
        <taxon>Pleuronectoidei</taxon>
        <taxon>Pleuronectidae</taxon>
        <taxon>Pleuronectes</taxon>
    </lineage>
</organism>
<sequence>MTFPSAFGSQLAAIMDVLAKAAVAEISKLVEDGTLVLRLEMCRRDVEIQELKRSLKLMEVELCKAREAVETRATEEEQEEEEEEEEEQEEQAARTQVPSTDEKEDEQHGKGIWNQRRLIHSASTGIATKTVTT</sequence>
<feature type="region of interest" description="Disordered" evidence="1">
    <location>
        <begin position="67"/>
        <end position="133"/>
    </location>
</feature>
<name>A0A9N7UA76_PLEPL</name>
<protein>
    <submittedName>
        <fullName evidence="2">Uncharacterized protein</fullName>
    </submittedName>
</protein>
<feature type="compositionally biased region" description="Acidic residues" evidence="1">
    <location>
        <begin position="76"/>
        <end position="90"/>
    </location>
</feature>
<dbReference type="Proteomes" id="UP001153269">
    <property type="component" value="Unassembled WGS sequence"/>
</dbReference>